<dbReference type="OrthoDB" id="7357196at2759"/>
<evidence type="ECO:0000313" key="4">
    <source>
        <dbReference type="Proteomes" id="UP000694380"/>
    </source>
</evidence>
<accession>A0A8C3HFZ6</accession>
<reference evidence="3" key="2">
    <citation type="submission" date="2025-09" db="UniProtKB">
        <authorList>
            <consortium name="Ensembl"/>
        </authorList>
    </citation>
    <scope>IDENTIFICATION</scope>
</reference>
<dbReference type="SUPFAM" id="SSF56436">
    <property type="entry name" value="C-type lectin-like"/>
    <property type="match status" value="1"/>
</dbReference>
<name>A0A8C3HFZ6_CHRPI</name>
<dbReference type="Pfam" id="PF00059">
    <property type="entry name" value="Lectin_C"/>
    <property type="match status" value="1"/>
</dbReference>
<dbReference type="SMART" id="SM00034">
    <property type="entry name" value="CLECT"/>
    <property type="match status" value="1"/>
</dbReference>
<dbReference type="Proteomes" id="UP000694380">
    <property type="component" value="Unplaced"/>
</dbReference>
<keyword evidence="2" id="KW-0430">Lectin</keyword>
<evidence type="ECO:0000256" key="1">
    <source>
        <dbReference type="ARBA" id="ARBA00004167"/>
    </source>
</evidence>
<proteinExistence type="predicted"/>
<dbReference type="Gene3D" id="3.10.100.10">
    <property type="entry name" value="Mannose-Binding Protein A, subunit A"/>
    <property type="match status" value="1"/>
</dbReference>
<dbReference type="CDD" id="cd03593">
    <property type="entry name" value="CLECT_NK_receptors_like"/>
    <property type="match status" value="1"/>
</dbReference>
<comment type="subcellular location">
    <subcellularLocation>
        <location evidence="1">Membrane</location>
        <topology evidence="1">Single-pass membrane protein</topology>
    </subcellularLocation>
</comment>
<dbReference type="InterPro" id="IPR016187">
    <property type="entry name" value="CTDL_fold"/>
</dbReference>
<protein>
    <submittedName>
        <fullName evidence="3">Uncharacterized protein</fullName>
    </submittedName>
</protein>
<dbReference type="GO" id="GO:0030246">
    <property type="term" value="F:carbohydrate binding"/>
    <property type="evidence" value="ECO:0007669"/>
    <property type="project" value="UniProtKB-KW"/>
</dbReference>
<dbReference type="PANTHER" id="PTHR47536:SF1">
    <property type="entry name" value="C-TYPE LECTIN DOMAIN FAMILY 5 MEMBER A"/>
    <property type="match status" value="1"/>
</dbReference>
<dbReference type="PROSITE" id="PS50041">
    <property type="entry name" value="C_TYPE_LECTIN_2"/>
    <property type="match status" value="1"/>
</dbReference>
<dbReference type="PANTHER" id="PTHR47536">
    <property type="entry name" value="C-TYPE LECTIN DOMAIN FAMILY 5 MEMBER A"/>
    <property type="match status" value="1"/>
</dbReference>
<dbReference type="GeneTree" id="ENSGT00910000144330"/>
<organism evidence="3 4">
    <name type="scientific">Chrysemys picta bellii</name>
    <name type="common">Western painted turtle</name>
    <name type="synonym">Emys bellii</name>
    <dbReference type="NCBI Taxonomy" id="8478"/>
    <lineage>
        <taxon>Eukaryota</taxon>
        <taxon>Metazoa</taxon>
        <taxon>Chordata</taxon>
        <taxon>Craniata</taxon>
        <taxon>Vertebrata</taxon>
        <taxon>Euteleostomi</taxon>
        <taxon>Archelosauria</taxon>
        <taxon>Testudinata</taxon>
        <taxon>Testudines</taxon>
        <taxon>Cryptodira</taxon>
        <taxon>Durocryptodira</taxon>
        <taxon>Testudinoidea</taxon>
        <taxon>Emydidae</taxon>
        <taxon>Chrysemys</taxon>
    </lineage>
</organism>
<dbReference type="AlphaFoldDB" id="A0A8C3HFZ6"/>
<dbReference type="InterPro" id="IPR052869">
    <property type="entry name" value="CLEC5A"/>
</dbReference>
<keyword evidence="4" id="KW-1185">Reference proteome</keyword>
<reference evidence="3" key="1">
    <citation type="submission" date="2025-08" db="UniProtKB">
        <authorList>
            <consortium name="Ensembl"/>
        </authorList>
    </citation>
    <scope>IDENTIFICATION</scope>
</reference>
<dbReference type="InterPro" id="IPR016186">
    <property type="entry name" value="C-type_lectin-like/link_sf"/>
</dbReference>
<evidence type="ECO:0000313" key="3">
    <source>
        <dbReference type="Ensembl" id="ENSCPBP00000017602.1"/>
    </source>
</evidence>
<dbReference type="GO" id="GO:0016020">
    <property type="term" value="C:membrane"/>
    <property type="evidence" value="ECO:0007669"/>
    <property type="project" value="UniProtKB-SubCell"/>
</dbReference>
<dbReference type="InterPro" id="IPR033992">
    <property type="entry name" value="NKR-like_CTLD"/>
</dbReference>
<sequence length="204" mass="23572">MNWQLVILGLVILPIKLVGTSLFLIYFPQIFPRPGSQGTLNSTTERNITVLQTTPDLPKTEPDSSTITTTVRDRTVMSPSTAKPLQWEGHRGNYYLFSKAKEVWSSSRTECDDQSSDLVVISDRKEMEFLRNKTRDADYFIGLTYSEMEKRWYWIDKTELTRDLFTLKPNTLEYENDCAVIRAGEVSPASCHQQNQWICEKTMK</sequence>
<dbReference type="InterPro" id="IPR001304">
    <property type="entry name" value="C-type_lectin-like"/>
</dbReference>
<evidence type="ECO:0000256" key="2">
    <source>
        <dbReference type="ARBA" id="ARBA00022734"/>
    </source>
</evidence>
<dbReference type="Ensembl" id="ENSCPBT00000020804.1">
    <property type="protein sequence ID" value="ENSCPBP00000017602.1"/>
    <property type="gene ID" value="ENSCPBG00000012898.1"/>
</dbReference>